<accession>A0ACD1GR36</accession>
<proteinExistence type="predicted"/>
<keyword evidence="2" id="KW-1185">Reference proteome</keyword>
<dbReference type="EMBL" id="KZ825310">
    <property type="protein sequence ID" value="RAH51607.1"/>
    <property type="molecule type" value="Genomic_DNA"/>
</dbReference>
<evidence type="ECO:0000313" key="1">
    <source>
        <dbReference type="EMBL" id="RAH51607.1"/>
    </source>
</evidence>
<sequence length="86" mass="9057">MKPPSQDSLAYSPADATSCNSSQLFATLRNSRNSRLTAALSPLSFAGDVCLCVCFTCCLVLLSSTSHCFSLSITTTAFHPIPSPPV</sequence>
<dbReference type="Proteomes" id="UP000249057">
    <property type="component" value="Unassembled WGS sequence"/>
</dbReference>
<name>A0ACD1GR36_9EURO</name>
<organism evidence="1 2">
    <name type="scientific">Aspergillus brunneoviolaceus CBS 621.78</name>
    <dbReference type="NCBI Taxonomy" id="1450534"/>
    <lineage>
        <taxon>Eukaryota</taxon>
        <taxon>Fungi</taxon>
        <taxon>Dikarya</taxon>
        <taxon>Ascomycota</taxon>
        <taxon>Pezizomycotina</taxon>
        <taxon>Eurotiomycetes</taxon>
        <taxon>Eurotiomycetidae</taxon>
        <taxon>Eurotiales</taxon>
        <taxon>Aspergillaceae</taxon>
        <taxon>Aspergillus</taxon>
        <taxon>Aspergillus subgen. Circumdati</taxon>
    </lineage>
</organism>
<gene>
    <name evidence="1" type="ORF">BO95DRAFT_8207</name>
</gene>
<protein>
    <submittedName>
        <fullName evidence="1">Uncharacterized protein</fullName>
    </submittedName>
</protein>
<evidence type="ECO:0000313" key="2">
    <source>
        <dbReference type="Proteomes" id="UP000249057"/>
    </source>
</evidence>
<reference evidence="1" key="1">
    <citation type="submission" date="2018-02" db="EMBL/GenBank/DDBJ databases">
        <title>The genomes of Aspergillus section Nigri reveals drivers in fungal speciation.</title>
        <authorList>
            <consortium name="DOE Joint Genome Institute"/>
            <person name="Vesth T.C."/>
            <person name="Nybo J."/>
            <person name="Theobald S."/>
            <person name="Brandl J."/>
            <person name="Frisvad J.C."/>
            <person name="Nielsen K.F."/>
            <person name="Lyhne E.K."/>
            <person name="Kogle M.E."/>
            <person name="Kuo A."/>
            <person name="Riley R."/>
            <person name="Clum A."/>
            <person name="Nolan M."/>
            <person name="Lipzen A."/>
            <person name="Salamov A."/>
            <person name="Henrissat B."/>
            <person name="Wiebenga A."/>
            <person name="De vries R.P."/>
            <person name="Grigoriev I.V."/>
            <person name="Mortensen U.H."/>
            <person name="Andersen M.R."/>
            <person name="Baker S.E."/>
        </authorList>
    </citation>
    <scope>NUCLEOTIDE SEQUENCE</scope>
    <source>
        <strain evidence="1">CBS 621.78</strain>
    </source>
</reference>